<dbReference type="PANTHER" id="PTHR12035">
    <property type="entry name" value="SIALIC ACID BINDING IMMUNOGLOBULIN-LIKE LECTIN"/>
    <property type="match status" value="1"/>
</dbReference>
<evidence type="ECO:0000256" key="3">
    <source>
        <dbReference type="ARBA" id="ARBA00022989"/>
    </source>
</evidence>
<evidence type="ECO:0000313" key="7">
    <source>
        <dbReference type="EMBL" id="KAG6920638.1"/>
    </source>
</evidence>
<evidence type="ECO:0000259" key="6">
    <source>
        <dbReference type="Pfam" id="PF07686"/>
    </source>
</evidence>
<gene>
    <name evidence="7" type="ORF">G0U57_015539</name>
</gene>
<keyword evidence="8" id="KW-1185">Reference proteome</keyword>
<evidence type="ECO:0000256" key="4">
    <source>
        <dbReference type="ARBA" id="ARBA00023136"/>
    </source>
</evidence>
<dbReference type="InterPro" id="IPR013106">
    <property type="entry name" value="Ig_V-set"/>
</dbReference>
<dbReference type="Proteomes" id="UP000765507">
    <property type="component" value="Unassembled WGS sequence"/>
</dbReference>
<protein>
    <submittedName>
        <fullName evidence="7">CD33 molecule</fullName>
    </submittedName>
</protein>
<accession>A0A8T1RVM9</accession>
<comment type="caution">
    <text evidence="7">The sequence shown here is derived from an EMBL/GenBank/DDBJ whole genome shotgun (WGS) entry which is preliminary data.</text>
</comment>
<proteinExistence type="predicted"/>
<keyword evidence="3" id="KW-1133">Transmembrane helix</keyword>
<name>A0A8T1RVM9_CHESE</name>
<comment type="subcellular location">
    <subcellularLocation>
        <location evidence="1">Membrane</location>
        <topology evidence="1">Single-pass membrane protein</topology>
    </subcellularLocation>
</comment>
<dbReference type="SUPFAM" id="SSF48726">
    <property type="entry name" value="Immunoglobulin"/>
    <property type="match status" value="1"/>
</dbReference>
<reference evidence="7 8" key="1">
    <citation type="journal article" date="2020" name="G3 (Bethesda)">
        <title>Draft Genome of the Common Snapping Turtle, Chelydra serpentina, a Model for Phenotypic Plasticity in Reptiles.</title>
        <authorList>
            <person name="Das D."/>
            <person name="Singh S.K."/>
            <person name="Bierstedt J."/>
            <person name="Erickson A."/>
            <person name="Galli G.L.J."/>
            <person name="Crossley D.A. 2nd"/>
            <person name="Rhen T."/>
        </authorList>
    </citation>
    <scope>NUCLEOTIDE SEQUENCE [LARGE SCALE GENOMIC DNA]</scope>
    <source>
        <strain evidence="7">KW</strain>
    </source>
</reference>
<evidence type="ECO:0000313" key="8">
    <source>
        <dbReference type="Proteomes" id="UP000765507"/>
    </source>
</evidence>
<evidence type="ECO:0000256" key="1">
    <source>
        <dbReference type="ARBA" id="ARBA00004167"/>
    </source>
</evidence>
<keyword evidence="2" id="KW-0812">Transmembrane</keyword>
<dbReference type="EMBL" id="JAHGAV010004895">
    <property type="protein sequence ID" value="KAG6920638.1"/>
    <property type="molecule type" value="Genomic_DNA"/>
</dbReference>
<dbReference type="Gene3D" id="2.60.40.10">
    <property type="entry name" value="Immunoglobulins"/>
    <property type="match status" value="1"/>
</dbReference>
<dbReference type="GO" id="GO:0005886">
    <property type="term" value="C:plasma membrane"/>
    <property type="evidence" value="ECO:0007669"/>
    <property type="project" value="TreeGrafter"/>
</dbReference>
<dbReference type="AlphaFoldDB" id="A0A8T1RVM9"/>
<dbReference type="InterPro" id="IPR051036">
    <property type="entry name" value="SIGLEC"/>
</dbReference>
<feature type="region of interest" description="Disordered" evidence="5">
    <location>
        <begin position="1"/>
        <end position="40"/>
    </location>
</feature>
<evidence type="ECO:0000256" key="2">
    <source>
        <dbReference type="ARBA" id="ARBA00022692"/>
    </source>
</evidence>
<evidence type="ECO:0000256" key="5">
    <source>
        <dbReference type="SAM" id="MobiDB-lite"/>
    </source>
</evidence>
<keyword evidence="4" id="KW-0472">Membrane</keyword>
<sequence>WSPQADLCPPKQHSALTLPHPRRSRSCPKPGRPSQGRCLLRPKELGERSLPAQALPWRKEGGPAPPAAMLRVLILALLWRRSLSHLAGFTVTVPQSVSVQVGLCVLVPCTFAYPAWYDTDNPQAQLYGHWYKESATIVNDPPMASSDPGRGVLQETQSRFRLVGDLTRGDCSLLISDARRTDAGRYFLRVEKGTPGQTPVQ</sequence>
<dbReference type="Pfam" id="PF07686">
    <property type="entry name" value="V-set"/>
    <property type="match status" value="1"/>
</dbReference>
<organism evidence="7 8">
    <name type="scientific">Chelydra serpentina</name>
    <name type="common">Snapping turtle</name>
    <name type="synonym">Testudo serpentina</name>
    <dbReference type="NCBI Taxonomy" id="8475"/>
    <lineage>
        <taxon>Eukaryota</taxon>
        <taxon>Metazoa</taxon>
        <taxon>Chordata</taxon>
        <taxon>Craniata</taxon>
        <taxon>Vertebrata</taxon>
        <taxon>Euteleostomi</taxon>
        <taxon>Archelosauria</taxon>
        <taxon>Testudinata</taxon>
        <taxon>Testudines</taxon>
        <taxon>Cryptodira</taxon>
        <taxon>Durocryptodira</taxon>
        <taxon>Americhelydia</taxon>
        <taxon>Chelydroidea</taxon>
        <taxon>Chelydridae</taxon>
        <taxon>Chelydra</taxon>
    </lineage>
</organism>
<dbReference type="InterPro" id="IPR013783">
    <property type="entry name" value="Ig-like_fold"/>
</dbReference>
<dbReference type="PANTHER" id="PTHR12035:SF125">
    <property type="entry name" value="SIALIC ACID-BINDING IG-LIKE LECTIN 5"/>
    <property type="match status" value="1"/>
</dbReference>
<dbReference type="InterPro" id="IPR036179">
    <property type="entry name" value="Ig-like_dom_sf"/>
</dbReference>
<feature type="domain" description="Immunoglobulin V-set" evidence="6">
    <location>
        <begin position="92"/>
        <end position="193"/>
    </location>
</feature>
<dbReference type="OrthoDB" id="10012075at2759"/>
<dbReference type="GO" id="GO:0033691">
    <property type="term" value="F:sialic acid binding"/>
    <property type="evidence" value="ECO:0007669"/>
    <property type="project" value="TreeGrafter"/>
</dbReference>
<dbReference type="GO" id="GO:0007155">
    <property type="term" value="P:cell adhesion"/>
    <property type="evidence" value="ECO:0007669"/>
    <property type="project" value="TreeGrafter"/>
</dbReference>
<feature type="non-terminal residue" evidence="7">
    <location>
        <position position="201"/>
    </location>
</feature>